<dbReference type="Gene3D" id="1.20.1250.20">
    <property type="entry name" value="MFS general substrate transporter like domains"/>
    <property type="match status" value="2"/>
</dbReference>
<keyword evidence="8" id="KW-1185">Reference proteome</keyword>
<feature type="transmembrane region" description="Helical" evidence="6">
    <location>
        <begin position="236"/>
        <end position="258"/>
    </location>
</feature>
<feature type="transmembrane region" description="Helical" evidence="6">
    <location>
        <begin position="154"/>
        <end position="174"/>
    </location>
</feature>
<feature type="compositionally biased region" description="Polar residues" evidence="5">
    <location>
        <begin position="338"/>
        <end position="347"/>
    </location>
</feature>
<dbReference type="OMA" id="EWTSEMG"/>
<gene>
    <name evidence="7" type="ORF">PISL3812_03237</name>
</gene>
<dbReference type="PANTHER" id="PTHR48022">
    <property type="entry name" value="PLASTIDIC GLUCOSE TRANSPORTER 4"/>
    <property type="match status" value="1"/>
</dbReference>
<dbReference type="InterPro" id="IPR005828">
    <property type="entry name" value="MFS_sugar_transport-like"/>
</dbReference>
<protein>
    <submittedName>
        <fullName evidence="7">Sugar transporter STL1</fullName>
    </submittedName>
</protein>
<keyword evidence="2 6" id="KW-0812">Transmembrane</keyword>
<dbReference type="EMBL" id="CVMT01000002">
    <property type="protein sequence ID" value="CRG86234.1"/>
    <property type="molecule type" value="Genomic_DNA"/>
</dbReference>
<dbReference type="SUPFAM" id="SSF103473">
    <property type="entry name" value="MFS general substrate transporter"/>
    <property type="match status" value="1"/>
</dbReference>
<dbReference type="InterPro" id="IPR050360">
    <property type="entry name" value="MFS_Sugar_Transporters"/>
</dbReference>
<dbReference type="Pfam" id="PF00083">
    <property type="entry name" value="Sugar_tr"/>
    <property type="match status" value="1"/>
</dbReference>
<evidence type="ECO:0000313" key="8">
    <source>
        <dbReference type="Proteomes" id="UP000054383"/>
    </source>
</evidence>
<feature type="transmembrane region" description="Helical" evidence="6">
    <location>
        <begin position="264"/>
        <end position="284"/>
    </location>
</feature>
<feature type="transmembrane region" description="Helical" evidence="6">
    <location>
        <begin position="181"/>
        <end position="204"/>
    </location>
</feature>
<keyword evidence="7" id="KW-0762">Sugar transport</keyword>
<dbReference type="GO" id="GO:0016020">
    <property type="term" value="C:membrane"/>
    <property type="evidence" value="ECO:0007669"/>
    <property type="project" value="UniProtKB-SubCell"/>
</dbReference>
<sequence length="362" mass="40660">MNRLEVHGNRGKAGMCSDIVIDDEQALILPAVRNVNWQWYQYCQTETAAARWRGQLAILEMVTDIAGFTLVNWINYGLSFVGGTFAWRFPIAFQCFIIFILFATVPWLPEFPRRFILGAGTQFMQQFQGINIMSYYLPTVLINSVGLSDPMSRLLTACNATSYLIISSSAILLVERLGPGGLILISTAGELFSFLVITILLRYASPSSNGMKAASATIAFFFVYYIASLPMRTKGAAVATATNWITTFVIVEITPIGIQNIGWRFWIVWTIFNAAPLPLIYFFYPESANRTLEDLDAYYRTNPPLIVVGDPDAICVKRPQKYIDHEQEELKKNAKEGNINTYKSQSHNAEHVEEAKGDDIPM</sequence>
<keyword evidence="7" id="KW-0813">Transport</keyword>
<feature type="compositionally biased region" description="Basic and acidic residues" evidence="5">
    <location>
        <begin position="348"/>
        <end position="362"/>
    </location>
</feature>
<feature type="transmembrane region" description="Helical" evidence="6">
    <location>
        <begin position="86"/>
        <end position="108"/>
    </location>
</feature>
<comment type="subcellular location">
    <subcellularLocation>
        <location evidence="1">Membrane</location>
        <topology evidence="1">Multi-pass membrane protein</topology>
    </subcellularLocation>
</comment>
<organism evidence="7 8">
    <name type="scientific">Talaromyces islandicus</name>
    <name type="common">Penicillium islandicum</name>
    <dbReference type="NCBI Taxonomy" id="28573"/>
    <lineage>
        <taxon>Eukaryota</taxon>
        <taxon>Fungi</taxon>
        <taxon>Dikarya</taxon>
        <taxon>Ascomycota</taxon>
        <taxon>Pezizomycotina</taxon>
        <taxon>Eurotiomycetes</taxon>
        <taxon>Eurotiomycetidae</taxon>
        <taxon>Eurotiales</taxon>
        <taxon>Trichocomaceae</taxon>
        <taxon>Talaromyces</taxon>
        <taxon>Talaromyces sect. Islandici</taxon>
    </lineage>
</organism>
<dbReference type="PANTHER" id="PTHR48022:SF26">
    <property type="entry name" value="MAJOR FACILITATOR SUPERFAMILY (MFS) PROFILE DOMAIN-CONTAINING PROTEIN-RELATED"/>
    <property type="match status" value="1"/>
</dbReference>
<dbReference type="Proteomes" id="UP000054383">
    <property type="component" value="Unassembled WGS sequence"/>
</dbReference>
<accession>A0A0U1LS75</accession>
<name>A0A0U1LS75_TALIS</name>
<dbReference type="AlphaFoldDB" id="A0A0U1LS75"/>
<evidence type="ECO:0000256" key="6">
    <source>
        <dbReference type="SAM" id="Phobius"/>
    </source>
</evidence>
<feature type="region of interest" description="Disordered" evidence="5">
    <location>
        <begin position="332"/>
        <end position="362"/>
    </location>
</feature>
<evidence type="ECO:0000256" key="1">
    <source>
        <dbReference type="ARBA" id="ARBA00004141"/>
    </source>
</evidence>
<proteinExistence type="predicted"/>
<keyword evidence="3 6" id="KW-1133">Transmembrane helix</keyword>
<evidence type="ECO:0000256" key="3">
    <source>
        <dbReference type="ARBA" id="ARBA00022989"/>
    </source>
</evidence>
<dbReference type="GO" id="GO:0005351">
    <property type="term" value="F:carbohydrate:proton symporter activity"/>
    <property type="evidence" value="ECO:0007669"/>
    <property type="project" value="TreeGrafter"/>
</dbReference>
<feature type="transmembrane region" description="Helical" evidence="6">
    <location>
        <begin position="56"/>
        <end position="74"/>
    </location>
</feature>
<reference evidence="7 8" key="1">
    <citation type="submission" date="2015-04" db="EMBL/GenBank/DDBJ databases">
        <authorList>
            <person name="Syromyatnikov M.Y."/>
            <person name="Popov V.N."/>
        </authorList>
    </citation>
    <scope>NUCLEOTIDE SEQUENCE [LARGE SCALE GENOMIC DNA]</scope>
    <source>
        <strain evidence="7">WF-38-12</strain>
    </source>
</reference>
<feature type="transmembrane region" description="Helical" evidence="6">
    <location>
        <begin position="210"/>
        <end position="227"/>
    </location>
</feature>
<evidence type="ECO:0000256" key="2">
    <source>
        <dbReference type="ARBA" id="ARBA00022692"/>
    </source>
</evidence>
<dbReference type="OrthoDB" id="6339427at2759"/>
<evidence type="ECO:0000313" key="7">
    <source>
        <dbReference type="EMBL" id="CRG86234.1"/>
    </source>
</evidence>
<evidence type="ECO:0000256" key="5">
    <source>
        <dbReference type="SAM" id="MobiDB-lite"/>
    </source>
</evidence>
<keyword evidence="4 6" id="KW-0472">Membrane</keyword>
<dbReference type="InterPro" id="IPR036259">
    <property type="entry name" value="MFS_trans_sf"/>
</dbReference>
<evidence type="ECO:0000256" key="4">
    <source>
        <dbReference type="ARBA" id="ARBA00023136"/>
    </source>
</evidence>